<evidence type="ECO:0000313" key="2">
    <source>
        <dbReference type="Proteomes" id="UP000004713"/>
    </source>
</evidence>
<reference evidence="1 2" key="2">
    <citation type="submission" date="2007-11" db="EMBL/GenBank/DDBJ databases">
        <authorList>
            <person name="Fulton L."/>
            <person name="Clifton S."/>
            <person name="Fulton B."/>
            <person name="Xu J."/>
            <person name="Minx P."/>
            <person name="Pepin K.H."/>
            <person name="Johnson M."/>
            <person name="Thiruvilangam P."/>
            <person name="Bhonagiri V."/>
            <person name="Nash W.E."/>
            <person name="Mardis E.R."/>
            <person name="Wilson R.K."/>
        </authorList>
    </citation>
    <scope>NUCLEOTIDE SEQUENCE [LARGE SCALE GENOMIC DNA]</scope>
    <source>
        <strain evidence="1 2">ATCC 43183</strain>
    </source>
</reference>
<organism evidence="1 2">
    <name type="scientific">Bacteroides stercoris ATCC 43183</name>
    <dbReference type="NCBI Taxonomy" id="449673"/>
    <lineage>
        <taxon>Bacteria</taxon>
        <taxon>Pseudomonadati</taxon>
        <taxon>Bacteroidota</taxon>
        <taxon>Bacteroidia</taxon>
        <taxon>Bacteroidales</taxon>
        <taxon>Bacteroidaceae</taxon>
        <taxon>Bacteroides</taxon>
    </lineage>
</organism>
<reference evidence="1 2" key="1">
    <citation type="submission" date="2007-11" db="EMBL/GenBank/DDBJ databases">
        <title>Draft genome sequence of Bacteroides stercoris(ATCC 43183).</title>
        <authorList>
            <person name="Sudarsanam P."/>
            <person name="Ley R."/>
            <person name="Guruge J."/>
            <person name="Turnbaugh P.J."/>
            <person name="Mahowald M."/>
            <person name="Liep D."/>
            <person name="Gordon J."/>
        </authorList>
    </citation>
    <scope>NUCLEOTIDE SEQUENCE [LARGE SCALE GENOMIC DNA]</scope>
    <source>
        <strain evidence="1 2">ATCC 43183</strain>
    </source>
</reference>
<dbReference type="EMBL" id="ABFZ02000022">
    <property type="protein sequence ID" value="EDS13774.1"/>
    <property type="molecule type" value="Genomic_DNA"/>
</dbReference>
<evidence type="ECO:0000313" key="1">
    <source>
        <dbReference type="EMBL" id="EDS13774.1"/>
    </source>
</evidence>
<dbReference type="HOGENOM" id="CLU_3132514_0_0_10"/>
<dbReference type="AlphaFoldDB" id="B0NTT1"/>
<accession>B0NTT1</accession>
<name>B0NTT1_BACSE</name>
<protein>
    <submittedName>
        <fullName evidence="1">Uncharacterized protein</fullName>
    </submittedName>
</protein>
<gene>
    <name evidence="1" type="ORF">BACSTE_02915</name>
</gene>
<dbReference type="Proteomes" id="UP000004713">
    <property type="component" value="Unassembled WGS sequence"/>
</dbReference>
<comment type="caution">
    <text evidence="1">The sequence shown here is derived from an EMBL/GenBank/DDBJ whole genome shotgun (WGS) entry which is preliminary data.</text>
</comment>
<proteinExistence type="predicted"/>
<sequence length="49" mass="5757">MSLFFDVAKVKDIFGYCVIQIHQSVIQINQSVIQNYKTLNISVYFCCFF</sequence>